<dbReference type="GO" id="GO:0004594">
    <property type="term" value="F:pantothenate kinase activity"/>
    <property type="evidence" value="ECO:0007669"/>
    <property type="project" value="UniProtKB-UniRule"/>
</dbReference>
<evidence type="ECO:0000256" key="10">
    <source>
        <dbReference type="ARBA" id="ARBA00022777"/>
    </source>
</evidence>
<reference evidence="17 18" key="1">
    <citation type="submission" date="2010-11" db="EMBL/GenBank/DDBJ databases">
        <title>The complete genome of Thermotoga thermarum DSM 5069.</title>
        <authorList>
            <consortium name="US DOE Joint Genome Institute (JGI-PGF)"/>
            <person name="Lucas S."/>
            <person name="Copeland A."/>
            <person name="Lapidus A."/>
            <person name="Bruce D."/>
            <person name="Goodwin L."/>
            <person name="Pitluck S."/>
            <person name="Kyrpides N."/>
            <person name="Mavromatis K."/>
            <person name="Ivanova N."/>
            <person name="Zeytun A."/>
            <person name="Brettin T."/>
            <person name="Detter J.C."/>
            <person name="Tapia R."/>
            <person name="Han C."/>
            <person name="Land M."/>
            <person name="Hauser L."/>
            <person name="Markowitz V."/>
            <person name="Cheng J.-F."/>
            <person name="Hugenholtz P."/>
            <person name="Woyke T."/>
            <person name="Wu D."/>
            <person name="Spring S."/>
            <person name="Schroeder M."/>
            <person name="Brambilla E."/>
            <person name="Klenk H.-P."/>
            <person name="Eisen J.A."/>
        </authorList>
    </citation>
    <scope>NUCLEOTIDE SEQUENCE [LARGE SCALE GENOMIC DNA]</scope>
    <source>
        <strain evidence="17 18">DSM 5069</strain>
    </source>
</reference>
<dbReference type="Proteomes" id="UP000006804">
    <property type="component" value="Chromosome"/>
</dbReference>
<dbReference type="PANTHER" id="PTHR34265:SF1">
    <property type="entry name" value="TYPE III PANTOTHENATE KINASE"/>
    <property type="match status" value="1"/>
</dbReference>
<comment type="similarity">
    <text evidence="14 16">Belongs to the type III pantothenate kinase family.</text>
</comment>
<keyword evidence="8 16" id="KW-0808">Transferase</keyword>
<dbReference type="eggNOG" id="COG1521">
    <property type="taxonomic scope" value="Bacteria"/>
</dbReference>
<keyword evidence="7 16" id="KW-0963">Cytoplasm</keyword>
<keyword evidence="12 16" id="KW-0630">Potassium</keyword>
<comment type="catalytic activity">
    <reaction evidence="1 16">
        <text>(R)-pantothenate + ATP = (R)-4'-phosphopantothenate + ADP + H(+)</text>
        <dbReference type="Rhea" id="RHEA:16373"/>
        <dbReference type="ChEBI" id="CHEBI:10986"/>
        <dbReference type="ChEBI" id="CHEBI:15378"/>
        <dbReference type="ChEBI" id="CHEBI:29032"/>
        <dbReference type="ChEBI" id="CHEBI:30616"/>
        <dbReference type="ChEBI" id="CHEBI:456216"/>
        <dbReference type="EC" id="2.7.1.33"/>
    </reaction>
</comment>
<proteinExistence type="inferred from homology"/>
<evidence type="ECO:0000256" key="4">
    <source>
        <dbReference type="ARBA" id="ARBA00005225"/>
    </source>
</evidence>
<accession>F7YXQ5</accession>
<dbReference type="AlphaFoldDB" id="F7YXQ5"/>
<evidence type="ECO:0000256" key="6">
    <source>
        <dbReference type="ARBA" id="ARBA00012102"/>
    </source>
</evidence>
<dbReference type="InterPro" id="IPR004619">
    <property type="entry name" value="Type_III_PanK"/>
</dbReference>
<keyword evidence="10 16" id="KW-0418">Kinase</keyword>
<evidence type="ECO:0000256" key="3">
    <source>
        <dbReference type="ARBA" id="ARBA00004496"/>
    </source>
</evidence>
<keyword evidence="16" id="KW-0479">Metal-binding</keyword>
<evidence type="ECO:0000256" key="13">
    <source>
        <dbReference type="ARBA" id="ARBA00022993"/>
    </source>
</evidence>
<comment type="caution">
    <text evidence="16">Lacks conserved residue(s) required for the propagation of feature annotation.</text>
</comment>
<name>F7YXQ5_9THEM</name>
<evidence type="ECO:0000313" key="17">
    <source>
        <dbReference type="EMBL" id="AEH50699.1"/>
    </source>
</evidence>
<evidence type="ECO:0000256" key="11">
    <source>
        <dbReference type="ARBA" id="ARBA00022840"/>
    </source>
</evidence>
<evidence type="ECO:0000256" key="7">
    <source>
        <dbReference type="ARBA" id="ARBA00022490"/>
    </source>
</evidence>
<evidence type="ECO:0000256" key="2">
    <source>
        <dbReference type="ARBA" id="ARBA00001958"/>
    </source>
</evidence>
<dbReference type="HAMAP" id="MF_01274">
    <property type="entry name" value="Pantothen_kinase_3"/>
    <property type="match status" value="1"/>
</dbReference>
<protein>
    <recommendedName>
        <fullName evidence="15 16">Type III pantothenate kinase</fullName>
        <ecNumber evidence="6 16">2.7.1.33</ecNumber>
    </recommendedName>
    <alternativeName>
        <fullName evidence="16">PanK-III</fullName>
    </alternativeName>
    <alternativeName>
        <fullName evidence="16">Pantothenic acid kinase</fullName>
    </alternativeName>
</protein>
<feature type="active site" description="Proton acceptor" evidence="16">
    <location>
        <position position="109"/>
    </location>
</feature>
<dbReference type="GO" id="GO:0005737">
    <property type="term" value="C:cytoplasm"/>
    <property type="evidence" value="ECO:0007669"/>
    <property type="project" value="UniProtKB-SubCell"/>
</dbReference>
<keyword evidence="13 16" id="KW-0173">Coenzyme A biosynthesis</keyword>
<evidence type="ECO:0000256" key="8">
    <source>
        <dbReference type="ARBA" id="ARBA00022679"/>
    </source>
</evidence>
<evidence type="ECO:0000256" key="5">
    <source>
        <dbReference type="ARBA" id="ARBA00011738"/>
    </source>
</evidence>
<keyword evidence="11 16" id="KW-0067">ATP-binding</keyword>
<dbReference type="CDD" id="cd24015">
    <property type="entry name" value="ASKHA_NBD_PanK-III"/>
    <property type="match status" value="1"/>
</dbReference>
<dbReference type="GO" id="GO:0005524">
    <property type="term" value="F:ATP binding"/>
    <property type="evidence" value="ECO:0007669"/>
    <property type="project" value="UniProtKB-UniRule"/>
</dbReference>
<dbReference type="Pfam" id="PF03309">
    <property type="entry name" value="Pan_kinase"/>
    <property type="match status" value="1"/>
</dbReference>
<feature type="binding site" evidence="16">
    <location>
        <position position="131"/>
    </location>
    <ligand>
        <name>ATP</name>
        <dbReference type="ChEBI" id="CHEBI:30616"/>
    </ligand>
</feature>
<dbReference type="GO" id="GO:0046872">
    <property type="term" value="F:metal ion binding"/>
    <property type="evidence" value="ECO:0007669"/>
    <property type="project" value="UniProtKB-KW"/>
</dbReference>
<dbReference type="PANTHER" id="PTHR34265">
    <property type="entry name" value="TYPE III PANTOTHENATE KINASE"/>
    <property type="match status" value="1"/>
</dbReference>
<evidence type="ECO:0000256" key="9">
    <source>
        <dbReference type="ARBA" id="ARBA00022741"/>
    </source>
</evidence>
<comment type="cofactor">
    <cofactor evidence="2">
        <name>K(+)</name>
        <dbReference type="ChEBI" id="CHEBI:29103"/>
    </cofactor>
</comment>
<comment type="subunit">
    <text evidence="5 16">Homodimer.</text>
</comment>
<evidence type="ECO:0000313" key="18">
    <source>
        <dbReference type="Proteomes" id="UP000006804"/>
    </source>
</evidence>
<organism evidence="17 18">
    <name type="scientific">Pseudothermotoga thermarum DSM 5069</name>
    <dbReference type="NCBI Taxonomy" id="688269"/>
    <lineage>
        <taxon>Bacteria</taxon>
        <taxon>Thermotogati</taxon>
        <taxon>Thermotogota</taxon>
        <taxon>Thermotogae</taxon>
        <taxon>Thermotogales</taxon>
        <taxon>Thermotogaceae</taxon>
        <taxon>Pseudothermotoga</taxon>
    </lineage>
</organism>
<keyword evidence="18" id="KW-1185">Reference proteome</keyword>
<gene>
    <name evidence="16" type="primary">coaX</name>
    <name evidence="17" type="ORF">Theth_0611</name>
</gene>
<dbReference type="UniPathway" id="UPA00241">
    <property type="reaction ID" value="UER00352"/>
</dbReference>
<dbReference type="RefSeq" id="WP_013931922.1">
    <property type="nucleotide sequence ID" value="NC_015707.1"/>
</dbReference>
<dbReference type="STRING" id="688269.Theth_0611"/>
<keyword evidence="9 16" id="KW-0547">Nucleotide-binding</keyword>
<dbReference type="KEGG" id="tta:Theth_0611"/>
<comment type="subcellular location">
    <subcellularLocation>
        <location evidence="3 16">Cytoplasm</location>
    </subcellularLocation>
</comment>
<dbReference type="EMBL" id="CP002351">
    <property type="protein sequence ID" value="AEH50699.1"/>
    <property type="molecule type" value="Genomic_DNA"/>
</dbReference>
<dbReference type="HOGENOM" id="CLU_066627_1_0_0"/>
<feature type="binding site" evidence="16">
    <location>
        <position position="182"/>
    </location>
    <ligand>
        <name>substrate</name>
    </ligand>
</feature>
<evidence type="ECO:0000256" key="12">
    <source>
        <dbReference type="ARBA" id="ARBA00022958"/>
    </source>
</evidence>
<evidence type="ECO:0000256" key="14">
    <source>
        <dbReference type="ARBA" id="ARBA00038036"/>
    </source>
</evidence>
<dbReference type="PATRIC" id="fig|688269.3.peg.633"/>
<dbReference type="Gene3D" id="3.30.420.40">
    <property type="match status" value="2"/>
</dbReference>
<comment type="cofactor">
    <cofactor evidence="16">
        <name>NH4(+)</name>
        <dbReference type="ChEBI" id="CHEBI:28938"/>
    </cofactor>
    <cofactor evidence="16">
        <name>K(+)</name>
        <dbReference type="ChEBI" id="CHEBI:29103"/>
    </cofactor>
    <text evidence="16">A monovalent cation. Ammonium or potassium.</text>
</comment>
<feature type="binding site" evidence="16">
    <location>
        <position position="128"/>
    </location>
    <ligand>
        <name>K(+)</name>
        <dbReference type="ChEBI" id="CHEBI:29103"/>
    </ligand>
</feature>
<dbReference type="GO" id="GO:0015937">
    <property type="term" value="P:coenzyme A biosynthetic process"/>
    <property type="evidence" value="ECO:0007669"/>
    <property type="project" value="UniProtKB-UniRule"/>
</dbReference>
<comment type="pathway">
    <text evidence="4 16">Cofactor biosynthesis; coenzyme A biosynthesis; CoA from (R)-pantothenate: step 1/5.</text>
</comment>
<feature type="binding site" evidence="16">
    <location>
        <begin position="6"/>
        <end position="13"/>
    </location>
    <ligand>
        <name>ATP</name>
        <dbReference type="ChEBI" id="CHEBI:30616"/>
    </ligand>
</feature>
<dbReference type="NCBIfam" id="TIGR00671">
    <property type="entry name" value="baf"/>
    <property type="match status" value="1"/>
</dbReference>
<evidence type="ECO:0000256" key="1">
    <source>
        <dbReference type="ARBA" id="ARBA00001206"/>
    </source>
</evidence>
<dbReference type="SUPFAM" id="SSF53067">
    <property type="entry name" value="Actin-like ATPase domain"/>
    <property type="match status" value="2"/>
</dbReference>
<dbReference type="NCBIfam" id="NF009848">
    <property type="entry name" value="PRK13318.1-6"/>
    <property type="match status" value="1"/>
</dbReference>
<feature type="binding site" evidence="16">
    <location>
        <begin position="107"/>
        <end position="110"/>
    </location>
    <ligand>
        <name>substrate</name>
    </ligand>
</feature>
<comment type="function">
    <text evidence="16">Catalyzes the phosphorylation of pantothenate (Pan), the first step in CoA biosynthesis.</text>
</comment>
<evidence type="ECO:0000256" key="16">
    <source>
        <dbReference type="HAMAP-Rule" id="MF_01274"/>
    </source>
</evidence>
<dbReference type="InterPro" id="IPR043129">
    <property type="entry name" value="ATPase_NBD"/>
</dbReference>
<evidence type="ECO:0000256" key="15">
    <source>
        <dbReference type="ARBA" id="ARBA00040883"/>
    </source>
</evidence>
<dbReference type="EC" id="2.7.1.33" evidence="6 16"/>
<dbReference type="OrthoDB" id="9804707at2"/>
<sequence precursor="true">MVLLIDVGNTNVVFGLTKDGNNFETWRLATQKFGTEDELFVMISNLLLHTGIKMDKVKAVVISSVVPALNYVFQKFVEKYLKVEHHWVEACDGLGVVWNVKNPSEIGADRVANVLAVVDETKDAIVVDVGTAITIDVLKSGCYEGGAILPGLATAAYSLFEKTAKLPQVDLYSPVDILGKDTVENIRIGIVKGTAHAINGLVKDILKIYINPPVVYLTGGQSVILEKFVEHHKLLPDLTLRGMYNYWLKKCASCS</sequence>